<protein>
    <submittedName>
        <fullName evidence="2">Uncharacterized protein</fullName>
    </submittedName>
</protein>
<dbReference type="EMBL" id="QXCT01000002">
    <property type="protein sequence ID" value="MDW9254590.1"/>
    <property type="molecule type" value="Genomic_DNA"/>
</dbReference>
<proteinExistence type="predicted"/>
<reference evidence="2" key="1">
    <citation type="submission" date="2018-08" db="EMBL/GenBank/DDBJ databases">
        <title>Identification of Burkholderia cepacia strains that express a Burkholderia pseudomallei-like capsular polysaccharide.</title>
        <authorList>
            <person name="Burtnick M.N."/>
            <person name="Vongsouvath M."/>
            <person name="Newton P."/>
            <person name="Wuthiekanun V."/>
            <person name="Limmathurotsakul D."/>
            <person name="Brett P.J."/>
            <person name="Chantratita N."/>
            <person name="Dance D.A."/>
        </authorList>
    </citation>
    <scope>NUCLEOTIDE SEQUENCE</scope>
    <source>
        <strain evidence="2">SBXCC001</strain>
    </source>
</reference>
<evidence type="ECO:0000313" key="2">
    <source>
        <dbReference type="EMBL" id="MDW9254590.1"/>
    </source>
</evidence>
<accession>A0AAW9CUF3</accession>
<sequence>MRRAPFGQAARGDETKGRAAARPDRISEAGIQLCGRFSRAAAFFFERRRAG</sequence>
<organism evidence="2 3">
    <name type="scientific">Burkholderia thailandensis</name>
    <dbReference type="NCBI Taxonomy" id="57975"/>
    <lineage>
        <taxon>Bacteria</taxon>
        <taxon>Pseudomonadati</taxon>
        <taxon>Pseudomonadota</taxon>
        <taxon>Betaproteobacteria</taxon>
        <taxon>Burkholderiales</taxon>
        <taxon>Burkholderiaceae</taxon>
        <taxon>Burkholderia</taxon>
        <taxon>pseudomallei group</taxon>
    </lineage>
</organism>
<feature type="compositionally biased region" description="Basic and acidic residues" evidence="1">
    <location>
        <begin position="11"/>
        <end position="25"/>
    </location>
</feature>
<name>A0AAW9CUF3_BURTH</name>
<gene>
    <name evidence="2" type="ORF">C7S16_3871</name>
</gene>
<evidence type="ECO:0000313" key="3">
    <source>
        <dbReference type="Proteomes" id="UP001272137"/>
    </source>
</evidence>
<dbReference type="Proteomes" id="UP001272137">
    <property type="component" value="Unassembled WGS sequence"/>
</dbReference>
<dbReference type="AlphaFoldDB" id="A0AAW9CUF3"/>
<comment type="caution">
    <text evidence="2">The sequence shown here is derived from an EMBL/GenBank/DDBJ whole genome shotgun (WGS) entry which is preliminary data.</text>
</comment>
<feature type="region of interest" description="Disordered" evidence="1">
    <location>
        <begin position="1"/>
        <end position="25"/>
    </location>
</feature>
<evidence type="ECO:0000256" key="1">
    <source>
        <dbReference type="SAM" id="MobiDB-lite"/>
    </source>
</evidence>